<dbReference type="EMBL" id="GL377566">
    <property type="protein sequence ID" value="EFJ36924.1"/>
    <property type="molecule type" value="Genomic_DNA"/>
</dbReference>
<dbReference type="AlphaFoldDB" id="D8QSD3"/>
<evidence type="ECO:0000313" key="2">
    <source>
        <dbReference type="EMBL" id="EFJ36924.1"/>
    </source>
</evidence>
<feature type="region of interest" description="Disordered" evidence="1">
    <location>
        <begin position="354"/>
        <end position="455"/>
    </location>
</feature>
<proteinExistence type="predicted"/>
<accession>D8QSD3</accession>
<protein>
    <submittedName>
        <fullName evidence="2">Uncharacterized protein</fullName>
    </submittedName>
</protein>
<feature type="compositionally biased region" description="Low complexity" evidence="1">
    <location>
        <begin position="422"/>
        <end position="431"/>
    </location>
</feature>
<gene>
    <name evidence="2" type="ORF">SELMODRAFT_403737</name>
</gene>
<dbReference type="HOGENOM" id="CLU_662916_0_0_1"/>
<sequence length="455" mass="50827">MVRERGRVRPQSITLQFHAAARCRAGQLAIQIEGSDIQCTMDMLLSCKLLLRRYHDGEQLLDLDLPGGAKTFHTIQRYVHGDAITLTVEAALDLYLALQILECVLPLRSHCRDFLRSTVLVSWKTIVRALLLIDSPSGRLDWFVAECRCKLVVFLESLGVAEIEDCLRMKFMNLSQPQVLRVIKLLRQPSEGARKALALNENLMEALARIYHRIGTRPRPNKAQLLHLLGDLMQHPHPRLYHSQGGEAENFAAFLAVALAPLREAPSELLEKYSLVLSRLRAWEMARLDPHCVLAMVAPWNELERSTAQAGRVFAAVERYVGYVLEQDARGHGRDEHFKKVASFVAFVASSSVDDSHSSSVSDRKKKPATAATPKPCKRKLDLGSSSVDDSHSSSVSDRKKKPVMAAATRNPGKRKLGLEVISISSDSGNDSDGHAISRFKPRPRRSLRRKSKAL</sequence>
<evidence type="ECO:0000313" key="3">
    <source>
        <dbReference type="Proteomes" id="UP000001514"/>
    </source>
</evidence>
<dbReference type="InParanoid" id="D8QSD3"/>
<organism evidence="3">
    <name type="scientific">Selaginella moellendorffii</name>
    <name type="common">Spikemoss</name>
    <dbReference type="NCBI Taxonomy" id="88036"/>
    <lineage>
        <taxon>Eukaryota</taxon>
        <taxon>Viridiplantae</taxon>
        <taxon>Streptophyta</taxon>
        <taxon>Embryophyta</taxon>
        <taxon>Tracheophyta</taxon>
        <taxon>Lycopodiopsida</taxon>
        <taxon>Selaginellales</taxon>
        <taxon>Selaginellaceae</taxon>
        <taxon>Selaginella</taxon>
    </lineage>
</organism>
<evidence type="ECO:0000256" key="1">
    <source>
        <dbReference type="SAM" id="MobiDB-lite"/>
    </source>
</evidence>
<dbReference type="Proteomes" id="UP000001514">
    <property type="component" value="Unassembled WGS sequence"/>
</dbReference>
<dbReference type="KEGG" id="smo:SELMODRAFT_403737"/>
<reference evidence="2 3" key="1">
    <citation type="journal article" date="2011" name="Science">
        <title>The Selaginella genome identifies genetic changes associated with the evolution of vascular plants.</title>
        <authorList>
            <person name="Banks J.A."/>
            <person name="Nishiyama T."/>
            <person name="Hasebe M."/>
            <person name="Bowman J.L."/>
            <person name="Gribskov M."/>
            <person name="dePamphilis C."/>
            <person name="Albert V.A."/>
            <person name="Aono N."/>
            <person name="Aoyama T."/>
            <person name="Ambrose B.A."/>
            <person name="Ashton N.W."/>
            <person name="Axtell M.J."/>
            <person name="Barker E."/>
            <person name="Barker M.S."/>
            <person name="Bennetzen J.L."/>
            <person name="Bonawitz N.D."/>
            <person name="Chapple C."/>
            <person name="Cheng C."/>
            <person name="Correa L.G."/>
            <person name="Dacre M."/>
            <person name="DeBarry J."/>
            <person name="Dreyer I."/>
            <person name="Elias M."/>
            <person name="Engstrom E.M."/>
            <person name="Estelle M."/>
            <person name="Feng L."/>
            <person name="Finet C."/>
            <person name="Floyd S.K."/>
            <person name="Frommer W.B."/>
            <person name="Fujita T."/>
            <person name="Gramzow L."/>
            <person name="Gutensohn M."/>
            <person name="Harholt J."/>
            <person name="Hattori M."/>
            <person name="Heyl A."/>
            <person name="Hirai T."/>
            <person name="Hiwatashi Y."/>
            <person name="Ishikawa M."/>
            <person name="Iwata M."/>
            <person name="Karol K.G."/>
            <person name="Koehler B."/>
            <person name="Kolukisaoglu U."/>
            <person name="Kubo M."/>
            <person name="Kurata T."/>
            <person name="Lalonde S."/>
            <person name="Li K."/>
            <person name="Li Y."/>
            <person name="Litt A."/>
            <person name="Lyons E."/>
            <person name="Manning G."/>
            <person name="Maruyama T."/>
            <person name="Michael T.P."/>
            <person name="Mikami K."/>
            <person name="Miyazaki S."/>
            <person name="Morinaga S."/>
            <person name="Murata T."/>
            <person name="Mueller-Roeber B."/>
            <person name="Nelson D.R."/>
            <person name="Obara M."/>
            <person name="Oguri Y."/>
            <person name="Olmstead R.G."/>
            <person name="Onodera N."/>
            <person name="Petersen B.L."/>
            <person name="Pils B."/>
            <person name="Prigge M."/>
            <person name="Rensing S.A."/>
            <person name="Riano-Pachon D.M."/>
            <person name="Roberts A.W."/>
            <person name="Sato Y."/>
            <person name="Scheller H.V."/>
            <person name="Schulz B."/>
            <person name="Schulz C."/>
            <person name="Shakirov E.V."/>
            <person name="Shibagaki N."/>
            <person name="Shinohara N."/>
            <person name="Shippen D.E."/>
            <person name="Soerensen I."/>
            <person name="Sotooka R."/>
            <person name="Sugimoto N."/>
            <person name="Sugita M."/>
            <person name="Sumikawa N."/>
            <person name="Tanurdzic M."/>
            <person name="Theissen G."/>
            <person name="Ulvskov P."/>
            <person name="Wakazuki S."/>
            <person name="Weng J.K."/>
            <person name="Willats W.W."/>
            <person name="Wipf D."/>
            <person name="Wolf P.G."/>
            <person name="Yang L."/>
            <person name="Zimmer A.D."/>
            <person name="Zhu Q."/>
            <person name="Mitros T."/>
            <person name="Hellsten U."/>
            <person name="Loque D."/>
            <person name="Otillar R."/>
            <person name="Salamov A."/>
            <person name="Schmutz J."/>
            <person name="Shapiro H."/>
            <person name="Lindquist E."/>
            <person name="Lucas S."/>
            <person name="Rokhsar D."/>
            <person name="Grigoriev I.V."/>
        </authorList>
    </citation>
    <scope>NUCLEOTIDE SEQUENCE [LARGE SCALE GENOMIC DNA]</scope>
</reference>
<keyword evidence="3" id="KW-1185">Reference proteome</keyword>
<feature type="compositionally biased region" description="Low complexity" evidence="1">
    <location>
        <begin position="385"/>
        <end position="396"/>
    </location>
</feature>
<feature type="compositionally biased region" description="Basic residues" evidence="1">
    <location>
        <begin position="438"/>
        <end position="455"/>
    </location>
</feature>
<dbReference type="Gramene" id="EFJ36924">
    <property type="protein sequence ID" value="EFJ36924"/>
    <property type="gene ID" value="SELMODRAFT_403737"/>
</dbReference>
<name>D8QSD3_SELML</name>